<dbReference type="EMBL" id="CAXHBF010000558">
    <property type="protein sequence ID" value="CAK9856665.1"/>
    <property type="molecule type" value="Genomic_DNA"/>
</dbReference>
<keyword evidence="1" id="KW-0812">Transmembrane</keyword>
<comment type="caution">
    <text evidence="2">The sequence shown here is derived from an EMBL/GenBank/DDBJ whole genome shotgun (WGS) entry which is preliminary data.</text>
</comment>
<sequence>MVVMAGGIFTCFLAYLLGNRDGKVRQEHALDIANLILHIIIIAGELIVFYFTYAVAIEYQVVVDQVQIIMSELIADVQPLVATDFLQSVGPGLANQITIPDSTVADQATAASNSSIQQTAYITMGCTVGVGILLLLLLKHYFTLNIWEPDGKIGPFGYKLLENGVILLMVVLTEYAFLTYIGSANQPADPNYVKYSVVQAIRTYGQNTAPPSAPTS</sequence>
<gene>
    <name evidence="2" type="ORF">CSSPJE1EN2_LOCUS26597</name>
</gene>
<evidence type="ECO:0000256" key="1">
    <source>
        <dbReference type="SAM" id="Phobius"/>
    </source>
</evidence>
<reference evidence="2" key="1">
    <citation type="submission" date="2024-03" db="EMBL/GenBank/DDBJ databases">
        <authorList>
            <consortium name="ELIXIR-Norway"/>
            <consortium name="Elixir Norway"/>
        </authorList>
    </citation>
    <scope>NUCLEOTIDE SEQUENCE</scope>
</reference>
<proteinExistence type="predicted"/>
<evidence type="ECO:0000313" key="2">
    <source>
        <dbReference type="EMBL" id="CAK9856665.1"/>
    </source>
</evidence>
<organism evidence="2 3">
    <name type="scientific">Sphagnum jensenii</name>
    <dbReference type="NCBI Taxonomy" id="128206"/>
    <lineage>
        <taxon>Eukaryota</taxon>
        <taxon>Viridiplantae</taxon>
        <taxon>Streptophyta</taxon>
        <taxon>Embryophyta</taxon>
        <taxon>Bryophyta</taxon>
        <taxon>Sphagnophytina</taxon>
        <taxon>Sphagnopsida</taxon>
        <taxon>Sphagnales</taxon>
        <taxon>Sphagnaceae</taxon>
        <taxon>Sphagnum</taxon>
    </lineage>
</organism>
<accession>A0ABP1A0Y7</accession>
<dbReference type="Proteomes" id="UP001497522">
    <property type="component" value="Unassembled WGS sequence"/>
</dbReference>
<feature type="transmembrane region" description="Helical" evidence="1">
    <location>
        <begin position="164"/>
        <end position="182"/>
    </location>
</feature>
<feature type="transmembrane region" description="Helical" evidence="1">
    <location>
        <begin position="32"/>
        <end position="53"/>
    </location>
</feature>
<feature type="transmembrane region" description="Helical" evidence="1">
    <location>
        <begin position="121"/>
        <end position="144"/>
    </location>
</feature>
<keyword evidence="1" id="KW-0472">Membrane</keyword>
<keyword evidence="1" id="KW-1133">Transmembrane helix</keyword>
<keyword evidence="3" id="KW-1185">Reference proteome</keyword>
<protein>
    <submittedName>
        <fullName evidence="2">Uncharacterized protein</fullName>
    </submittedName>
</protein>
<evidence type="ECO:0000313" key="3">
    <source>
        <dbReference type="Proteomes" id="UP001497522"/>
    </source>
</evidence>
<name>A0ABP1A0Y7_9BRYO</name>